<keyword evidence="4" id="KW-1185">Reference proteome</keyword>
<gene>
    <name evidence="3" type="ORF">SAMN05421753_12130</name>
</gene>
<proteinExistence type="predicted"/>
<feature type="region of interest" description="Disordered" evidence="1">
    <location>
        <begin position="122"/>
        <end position="230"/>
    </location>
</feature>
<name>A0A1I3RLE3_9PLAN</name>
<sequence>MIRWARHSGVLLIALSLGCAAAPPRWDFSKSFLPGARKPQTETPTEEVQHQDEEPEEDDDPLIASVKPSNGTLRHDPATRMLIDAELQDATPEERAEWMAFLNTVEPAQVPYILRARRISEGRDGEQLASKDKSSDVLPAGHSGVEADSGPSIVNVSATSESPVTAQKQASPDSQATSSWQKRFKSLADPNWLWSHSPDSDPTLPDEKPERTPFGLPTVLGGHPRPEAAAPIPLEEAPEPVVTAMAAPPARAPAVSPAVTPRLTPGSELWEDEMQKLISLLEAETSSLAGATADHEDVRKQVALRMLYLVQNEPQKAQQTIPGLPPNEQEFWTDLFLGLAEQLDHSGAIDPGERATQTMAHLRTAAFHLQQTARLRLRNVAFCQEINSFGNYETYPADEFAPGQTVLIYAEIRNFLSEPTQEGFYRTRIKSTIEIYTGGTERQLVDRSSFDATEDLCRTLRSDYYHSYRIDLPPHLGRGQHAVKLILQDEVSGKIATETIEFTIR</sequence>
<dbReference type="STRING" id="1576369.SAMN05421753_12130"/>
<feature type="compositionally biased region" description="Basic and acidic residues" evidence="1">
    <location>
        <begin position="122"/>
        <end position="135"/>
    </location>
</feature>
<feature type="signal peptide" evidence="2">
    <location>
        <begin position="1"/>
        <end position="21"/>
    </location>
</feature>
<dbReference type="EMBL" id="FOQD01000021">
    <property type="protein sequence ID" value="SFJ46682.1"/>
    <property type="molecule type" value="Genomic_DNA"/>
</dbReference>
<evidence type="ECO:0000256" key="1">
    <source>
        <dbReference type="SAM" id="MobiDB-lite"/>
    </source>
</evidence>
<accession>A0A1I3RLE3</accession>
<dbReference type="RefSeq" id="WP_092056009.1">
    <property type="nucleotide sequence ID" value="NZ_FOQD01000021.1"/>
</dbReference>
<dbReference type="OrthoDB" id="291778at2"/>
<organism evidence="3 4">
    <name type="scientific">Planctomicrobium piriforme</name>
    <dbReference type="NCBI Taxonomy" id="1576369"/>
    <lineage>
        <taxon>Bacteria</taxon>
        <taxon>Pseudomonadati</taxon>
        <taxon>Planctomycetota</taxon>
        <taxon>Planctomycetia</taxon>
        <taxon>Planctomycetales</taxon>
        <taxon>Planctomycetaceae</taxon>
        <taxon>Planctomicrobium</taxon>
    </lineage>
</organism>
<protein>
    <recommendedName>
        <fullName evidence="5">GWxTD domain-containing protein</fullName>
    </recommendedName>
</protein>
<evidence type="ECO:0000256" key="2">
    <source>
        <dbReference type="SAM" id="SignalP"/>
    </source>
</evidence>
<dbReference type="AlphaFoldDB" id="A0A1I3RLE3"/>
<evidence type="ECO:0008006" key="5">
    <source>
        <dbReference type="Google" id="ProtNLM"/>
    </source>
</evidence>
<feature type="chain" id="PRO_5011493015" description="GWxTD domain-containing protein" evidence="2">
    <location>
        <begin position="22"/>
        <end position="505"/>
    </location>
</feature>
<dbReference type="Proteomes" id="UP000199518">
    <property type="component" value="Unassembled WGS sequence"/>
</dbReference>
<feature type="region of interest" description="Disordered" evidence="1">
    <location>
        <begin position="32"/>
        <end position="77"/>
    </location>
</feature>
<feature type="compositionally biased region" description="Polar residues" evidence="1">
    <location>
        <begin position="152"/>
        <end position="181"/>
    </location>
</feature>
<keyword evidence="2" id="KW-0732">Signal</keyword>
<reference evidence="4" key="1">
    <citation type="submission" date="2016-10" db="EMBL/GenBank/DDBJ databases">
        <authorList>
            <person name="Varghese N."/>
            <person name="Submissions S."/>
        </authorList>
    </citation>
    <scope>NUCLEOTIDE SEQUENCE [LARGE SCALE GENOMIC DNA]</scope>
    <source>
        <strain evidence="4">DSM 26348</strain>
    </source>
</reference>
<evidence type="ECO:0000313" key="3">
    <source>
        <dbReference type="EMBL" id="SFJ46682.1"/>
    </source>
</evidence>
<evidence type="ECO:0000313" key="4">
    <source>
        <dbReference type="Proteomes" id="UP000199518"/>
    </source>
</evidence>
<dbReference type="PROSITE" id="PS51257">
    <property type="entry name" value="PROKAR_LIPOPROTEIN"/>
    <property type="match status" value="1"/>
</dbReference>